<protein>
    <submittedName>
        <fullName evidence="2">Uncharacterized protein</fullName>
    </submittedName>
</protein>
<comment type="caution">
    <text evidence="2">The sequence shown here is derived from an EMBL/GenBank/DDBJ whole genome shotgun (WGS) entry which is preliminary data.</text>
</comment>
<proteinExistence type="predicted"/>
<name>A0ABQ8RYS2_PERAM</name>
<evidence type="ECO:0000313" key="2">
    <source>
        <dbReference type="EMBL" id="KAJ4426897.1"/>
    </source>
</evidence>
<sequence>MAVLSECNNEPPGSLKAIYVATALGKKVSSETKVCGRSVAIALTGPFITAFKEKVMGTTAAERKRLQRERLKEKGLYQEYVKKETEKKRHLRKLFKERASKEARETLKKKRKEEQRKYRFKKQQAKTNAGNANSVNELGSPAYKTRASFGKAVAKAKRALPASPRKRSTVVRALFKNVNPAEIKAKKRTSCNFIRNN</sequence>
<reference evidence="2 3" key="1">
    <citation type="journal article" date="2022" name="Allergy">
        <title>Genome assembly and annotation of Periplaneta americana reveal a comprehensive cockroach allergen profile.</title>
        <authorList>
            <person name="Wang L."/>
            <person name="Xiong Q."/>
            <person name="Saelim N."/>
            <person name="Wang L."/>
            <person name="Nong W."/>
            <person name="Wan A.T."/>
            <person name="Shi M."/>
            <person name="Liu X."/>
            <person name="Cao Q."/>
            <person name="Hui J.H.L."/>
            <person name="Sookrung N."/>
            <person name="Leung T.F."/>
            <person name="Tungtrongchitr A."/>
            <person name="Tsui S.K.W."/>
        </authorList>
    </citation>
    <scope>NUCLEOTIDE SEQUENCE [LARGE SCALE GENOMIC DNA]</scope>
    <source>
        <strain evidence="2">PWHHKU_190912</strain>
    </source>
</reference>
<organism evidence="2 3">
    <name type="scientific">Periplaneta americana</name>
    <name type="common">American cockroach</name>
    <name type="synonym">Blatta americana</name>
    <dbReference type="NCBI Taxonomy" id="6978"/>
    <lineage>
        <taxon>Eukaryota</taxon>
        <taxon>Metazoa</taxon>
        <taxon>Ecdysozoa</taxon>
        <taxon>Arthropoda</taxon>
        <taxon>Hexapoda</taxon>
        <taxon>Insecta</taxon>
        <taxon>Pterygota</taxon>
        <taxon>Neoptera</taxon>
        <taxon>Polyneoptera</taxon>
        <taxon>Dictyoptera</taxon>
        <taxon>Blattodea</taxon>
        <taxon>Blattoidea</taxon>
        <taxon>Blattidae</taxon>
        <taxon>Blattinae</taxon>
        <taxon>Periplaneta</taxon>
    </lineage>
</organism>
<feature type="compositionally biased region" description="Basic and acidic residues" evidence="1">
    <location>
        <begin position="98"/>
        <end position="117"/>
    </location>
</feature>
<dbReference type="Proteomes" id="UP001148838">
    <property type="component" value="Unassembled WGS sequence"/>
</dbReference>
<evidence type="ECO:0000256" key="1">
    <source>
        <dbReference type="SAM" id="MobiDB-lite"/>
    </source>
</evidence>
<accession>A0ABQ8RYS2</accession>
<keyword evidence="3" id="KW-1185">Reference proteome</keyword>
<feature type="region of interest" description="Disordered" evidence="1">
    <location>
        <begin position="98"/>
        <end position="139"/>
    </location>
</feature>
<evidence type="ECO:0000313" key="3">
    <source>
        <dbReference type="Proteomes" id="UP001148838"/>
    </source>
</evidence>
<gene>
    <name evidence="2" type="ORF">ANN_26696</name>
</gene>
<feature type="compositionally biased region" description="Polar residues" evidence="1">
    <location>
        <begin position="125"/>
        <end position="137"/>
    </location>
</feature>
<dbReference type="EMBL" id="JAJSOF020000039">
    <property type="protein sequence ID" value="KAJ4426897.1"/>
    <property type="molecule type" value="Genomic_DNA"/>
</dbReference>